<dbReference type="AlphaFoldDB" id="A0A0U3IBL5"/>
<sequence length="77" mass="8198">MDTDIDRVLDATGDGVLGAALQLFTDWSLWLGVALIVAAVVSSALTKKVPWTREASVWLYSMAATACFAVHWATGSV</sequence>
<dbReference type="OrthoDB" id="9933519at2"/>
<keyword evidence="5" id="KW-1185">Reference proteome</keyword>
<dbReference type="EMBL" id="CP013254">
    <property type="protein sequence ID" value="ALU40812.1"/>
    <property type="molecule type" value="Genomic_DNA"/>
</dbReference>
<feature type="transmembrane region" description="Helical" evidence="1">
    <location>
        <begin position="27"/>
        <end position="45"/>
    </location>
</feature>
<evidence type="ECO:0000256" key="1">
    <source>
        <dbReference type="SAM" id="Phobius"/>
    </source>
</evidence>
<organism evidence="2 4">
    <name type="scientific">Kocuria flava</name>
    <dbReference type="NCBI Taxonomy" id="446860"/>
    <lineage>
        <taxon>Bacteria</taxon>
        <taxon>Bacillati</taxon>
        <taxon>Actinomycetota</taxon>
        <taxon>Actinomycetes</taxon>
        <taxon>Micrococcales</taxon>
        <taxon>Micrococcaceae</taxon>
        <taxon>Kocuria</taxon>
    </lineage>
</organism>
<feature type="transmembrane region" description="Helical" evidence="1">
    <location>
        <begin position="57"/>
        <end position="74"/>
    </location>
</feature>
<reference evidence="3 5" key="2">
    <citation type="submission" date="2019-07" db="EMBL/GenBank/DDBJ databases">
        <title>Whole genome shotgun sequence of Kocuria flava NBRC 107626.</title>
        <authorList>
            <person name="Hosoyama A."/>
            <person name="Uohara A."/>
            <person name="Ohji S."/>
            <person name="Ichikawa N."/>
        </authorList>
    </citation>
    <scope>NUCLEOTIDE SEQUENCE [LARGE SCALE GENOMIC DNA]</scope>
    <source>
        <strain evidence="3 5">NBRC 107626</strain>
    </source>
</reference>
<evidence type="ECO:0000313" key="3">
    <source>
        <dbReference type="EMBL" id="GEO90781.1"/>
    </source>
</evidence>
<protein>
    <submittedName>
        <fullName evidence="2">Uncharacterized protein</fullName>
    </submittedName>
</protein>
<keyword evidence="1" id="KW-0812">Transmembrane</keyword>
<dbReference type="Proteomes" id="UP000321155">
    <property type="component" value="Unassembled WGS sequence"/>
</dbReference>
<gene>
    <name evidence="2" type="ORF">AS188_14865</name>
    <name evidence="3" type="ORF">KFL01_00870</name>
</gene>
<name>A0A0U3IBL5_9MICC</name>
<proteinExistence type="predicted"/>
<reference evidence="2 4" key="1">
    <citation type="submission" date="2015-11" db="EMBL/GenBank/DDBJ databases">
        <title>Complete Genome Sequence of Kocuria flava strain HO-9041.</title>
        <authorList>
            <person name="Zhou M."/>
            <person name="Dai J."/>
        </authorList>
    </citation>
    <scope>NUCLEOTIDE SEQUENCE [LARGE SCALE GENOMIC DNA]</scope>
    <source>
        <strain evidence="2 4">HO-9041</strain>
    </source>
</reference>
<keyword evidence="1" id="KW-1133">Transmembrane helix</keyword>
<dbReference type="Proteomes" id="UP000057181">
    <property type="component" value="Chromosome"/>
</dbReference>
<keyword evidence="1" id="KW-0472">Membrane</keyword>
<evidence type="ECO:0000313" key="2">
    <source>
        <dbReference type="EMBL" id="ALU40812.1"/>
    </source>
</evidence>
<evidence type="ECO:0000313" key="5">
    <source>
        <dbReference type="Proteomes" id="UP000321155"/>
    </source>
</evidence>
<dbReference type="KEGG" id="kfv:AS188_14865"/>
<dbReference type="RefSeq" id="WP_058859493.1">
    <property type="nucleotide sequence ID" value="NZ_BJZR01000002.1"/>
</dbReference>
<evidence type="ECO:0000313" key="4">
    <source>
        <dbReference type="Proteomes" id="UP000057181"/>
    </source>
</evidence>
<accession>A0A0U3IBL5</accession>
<dbReference type="EMBL" id="BJZR01000002">
    <property type="protein sequence ID" value="GEO90781.1"/>
    <property type="molecule type" value="Genomic_DNA"/>
</dbReference>